<dbReference type="EMBL" id="BAABAS010000011">
    <property type="protein sequence ID" value="GAA4234736.1"/>
    <property type="molecule type" value="Genomic_DNA"/>
</dbReference>
<sequence length="339" mass="34681">MGVFSVRNDELGGLVGVNPVVVEVERSGFVESRHRGAAVGLGADGAVVVRVGEPGVPIFPRSANKPLQAVAMVRAGLEVDGELLALAAGSHSGEGFHVEGVEKILAGVGMGAGDLRCPESWPLEPVVQQELARGGGGASRVRMNCSGKHAAMLATCVVAGWPTASYLDVGHPLQVVVRETVEELAGEAVAAVGVDGCGAPLFALSAVGVARAFRALVLAEEGTPERRVADAMRAYPQWTSGTRREERLLMDAVPGLVVKCGAEGVDAFALDDGRAGVVKIDDGAMRARTPVTVALLRALGVGEDLEELAVVEVRGGDGVVGAVRVVPGVFTRSGAPPGP</sequence>
<reference evidence="3" key="1">
    <citation type="journal article" date="2019" name="Int. J. Syst. Evol. Microbiol.">
        <title>The Global Catalogue of Microorganisms (GCM) 10K type strain sequencing project: providing services to taxonomists for standard genome sequencing and annotation.</title>
        <authorList>
            <consortium name="The Broad Institute Genomics Platform"/>
            <consortium name="The Broad Institute Genome Sequencing Center for Infectious Disease"/>
            <person name="Wu L."/>
            <person name="Ma J."/>
        </authorList>
    </citation>
    <scope>NUCLEOTIDE SEQUENCE [LARGE SCALE GENOMIC DNA]</scope>
    <source>
        <strain evidence="3">JCM 17440</strain>
    </source>
</reference>
<evidence type="ECO:0000259" key="1">
    <source>
        <dbReference type="PROSITE" id="PS50042"/>
    </source>
</evidence>
<dbReference type="PANTHER" id="PTHR42110">
    <property type="entry name" value="L-ASPARAGINASE, PUTATIVE (AFU_ORTHOLOGUE AFUA_3G11890)-RELATED"/>
    <property type="match status" value="1"/>
</dbReference>
<proteinExistence type="predicted"/>
<evidence type="ECO:0000313" key="3">
    <source>
        <dbReference type="Proteomes" id="UP001501710"/>
    </source>
</evidence>
<accession>A0ABP8C7K6</accession>
<gene>
    <name evidence="2" type="ORF">GCM10022254_40320</name>
</gene>
<feature type="domain" description="Cyclic nucleotide-binding" evidence="1">
    <location>
        <begin position="257"/>
        <end position="311"/>
    </location>
</feature>
<dbReference type="Pfam" id="PF06089">
    <property type="entry name" value="Asparaginase_II"/>
    <property type="match status" value="1"/>
</dbReference>
<dbReference type="InterPro" id="IPR010349">
    <property type="entry name" value="Asparaginase_II"/>
</dbReference>
<dbReference type="PANTHER" id="PTHR42110:SF1">
    <property type="entry name" value="L-ASPARAGINASE, PUTATIVE (AFU_ORTHOLOGUE AFUA_3G11890)-RELATED"/>
    <property type="match status" value="1"/>
</dbReference>
<comment type="caution">
    <text evidence="2">The sequence shown here is derived from an EMBL/GenBank/DDBJ whole genome shotgun (WGS) entry which is preliminary data.</text>
</comment>
<name>A0ABP8C7K6_9ACTN</name>
<dbReference type="InterPro" id="IPR000595">
    <property type="entry name" value="cNMP-bd_dom"/>
</dbReference>
<protein>
    <submittedName>
        <fullName evidence="2">Asparaginase</fullName>
    </submittedName>
</protein>
<dbReference type="PROSITE" id="PS50042">
    <property type="entry name" value="CNMP_BINDING_3"/>
    <property type="match status" value="1"/>
</dbReference>
<dbReference type="Proteomes" id="UP001501710">
    <property type="component" value="Unassembled WGS sequence"/>
</dbReference>
<evidence type="ECO:0000313" key="2">
    <source>
        <dbReference type="EMBL" id="GAA4234736.1"/>
    </source>
</evidence>
<organism evidence="2 3">
    <name type="scientific">Actinomadura meridiana</name>
    <dbReference type="NCBI Taxonomy" id="559626"/>
    <lineage>
        <taxon>Bacteria</taxon>
        <taxon>Bacillati</taxon>
        <taxon>Actinomycetota</taxon>
        <taxon>Actinomycetes</taxon>
        <taxon>Streptosporangiales</taxon>
        <taxon>Thermomonosporaceae</taxon>
        <taxon>Actinomadura</taxon>
    </lineage>
</organism>
<keyword evidence="3" id="KW-1185">Reference proteome</keyword>